<protein>
    <submittedName>
        <fullName evidence="8">HicA toxin of toxin-antitoxin</fullName>
    </submittedName>
</protein>
<evidence type="ECO:0000256" key="2">
    <source>
        <dbReference type="ARBA" id="ARBA00022649"/>
    </source>
</evidence>
<evidence type="ECO:0000256" key="5">
    <source>
        <dbReference type="ARBA" id="ARBA00022801"/>
    </source>
</evidence>
<evidence type="ECO:0000256" key="7">
    <source>
        <dbReference type="ARBA" id="ARBA00023016"/>
    </source>
</evidence>
<keyword evidence="5" id="KW-0378">Hydrolase</keyword>
<comment type="similarity">
    <text evidence="1">Belongs to the HicA mRNA interferase family.</text>
</comment>
<dbReference type="AlphaFoldDB" id="A0A450SL46"/>
<keyword evidence="2" id="KW-1277">Toxin-antitoxin system</keyword>
<evidence type="ECO:0000313" key="8">
    <source>
        <dbReference type="EMBL" id="VFJ54311.1"/>
    </source>
</evidence>
<dbReference type="SUPFAM" id="SSF54786">
    <property type="entry name" value="YcfA/nrd intein domain"/>
    <property type="match status" value="1"/>
</dbReference>
<name>A0A450SL46_9GAMM</name>
<dbReference type="EMBL" id="CAADEW010000047">
    <property type="protein sequence ID" value="VFJ54311.1"/>
    <property type="molecule type" value="Genomic_DNA"/>
</dbReference>
<organism evidence="8">
    <name type="scientific">Candidatus Kentrum sp. FW</name>
    <dbReference type="NCBI Taxonomy" id="2126338"/>
    <lineage>
        <taxon>Bacteria</taxon>
        <taxon>Pseudomonadati</taxon>
        <taxon>Pseudomonadota</taxon>
        <taxon>Gammaproteobacteria</taxon>
        <taxon>Candidatus Kentrum</taxon>
    </lineage>
</organism>
<keyword evidence="6" id="KW-0694">RNA-binding</keyword>
<proteinExistence type="inferred from homology"/>
<dbReference type="GO" id="GO:0016787">
    <property type="term" value="F:hydrolase activity"/>
    <property type="evidence" value="ECO:0007669"/>
    <property type="project" value="UniProtKB-KW"/>
</dbReference>
<dbReference type="Gene3D" id="3.30.920.30">
    <property type="entry name" value="Hypothetical protein"/>
    <property type="match status" value="1"/>
</dbReference>
<keyword evidence="3" id="KW-0540">Nuclease</keyword>
<sequence length="74" mass="8653">MPPFGPISRRKLIRTLRLAGFDGPYMGSKHPFMVREDITITLPNPHREDIGRELLARILRQAGISRKEWEEIDR</sequence>
<keyword evidence="4" id="KW-0255">Endonuclease</keyword>
<evidence type="ECO:0000256" key="4">
    <source>
        <dbReference type="ARBA" id="ARBA00022759"/>
    </source>
</evidence>
<keyword evidence="7" id="KW-0346">Stress response</keyword>
<evidence type="ECO:0000256" key="3">
    <source>
        <dbReference type="ARBA" id="ARBA00022722"/>
    </source>
</evidence>
<accession>A0A450SL46</accession>
<dbReference type="GO" id="GO:0004519">
    <property type="term" value="F:endonuclease activity"/>
    <property type="evidence" value="ECO:0007669"/>
    <property type="project" value="UniProtKB-KW"/>
</dbReference>
<dbReference type="InterPro" id="IPR038570">
    <property type="entry name" value="HicA_sf"/>
</dbReference>
<dbReference type="InterPro" id="IPR012933">
    <property type="entry name" value="HicA_mRNA_interferase"/>
</dbReference>
<dbReference type="GO" id="GO:0003729">
    <property type="term" value="F:mRNA binding"/>
    <property type="evidence" value="ECO:0007669"/>
    <property type="project" value="InterPro"/>
</dbReference>
<gene>
    <name evidence="8" type="ORF">BECKFW1821A_GA0114235_10475</name>
</gene>
<reference evidence="8" key="1">
    <citation type="submission" date="2019-02" db="EMBL/GenBank/DDBJ databases">
        <authorList>
            <person name="Gruber-Vodicka R. H."/>
            <person name="Seah K. B. B."/>
        </authorList>
    </citation>
    <scope>NUCLEOTIDE SEQUENCE</scope>
    <source>
        <strain evidence="8">BECK_BZ15</strain>
    </source>
</reference>
<dbReference type="Pfam" id="PF07927">
    <property type="entry name" value="HicA_toxin"/>
    <property type="match status" value="1"/>
</dbReference>
<evidence type="ECO:0000256" key="1">
    <source>
        <dbReference type="ARBA" id="ARBA00006620"/>
    </source>
</evidence>
<evidence type="ECO:0000256" key="6">
    <source>
        <dbReference type="ARBA" id="ARBA00022884"/>
    </source>
</evidence>